<name>A0A1E3L3A0_9BACL</name>
<organism evidence="1 2">
    <name type="scientific">Paenibacillus nuruki</name>
    <dbReference type="NCBI Taxonomy" id="1886670"/>
    <lineage>
        <taxon>Bacteria</taxon>
        <taxon>Bacillati</taxon>
        <taxon>Bacillota</taxon>
        <taxon>Bacilli</taxon>
        <taxon>Bacillales</taxon>
        <taxon>Paenibacillaceae</taxon>
        <taxon>Paenibacillus</taxon>
    </lineage>
</organism>
<gene>
    <name evidence="1" type="ORF">PTI45_03150</name>
</gene>
<evidence type="ECO:0000313" key="1">
    <source>
        <dbReference type="EMBL" id="ODP27440.1"/>
    </source>
</evidence>
<dbReference type="RefSeq" id="WP_069328545.1">
    <property type="nucleotide sequence ID" value="NZ_MDER01000055.1"/>
</dbReference>
<keyword evidence="2" id="KW-1185">Reference proteome</keyword>
<evidence type="ECO:0000313" key="2">
    <source>
        <dbReference type="Proteomes" id="UP000094578"/>
    </source>
</evidence>
<dbReference type="Proteomes" id="UP000094578">
    <property type="component" value="Unassembled WGS sequence"/>
</dbReference>
<comment type="caution">
    <text evidence="1">The sequence shown here is derived from an EMBL/GenBank/DDBJ whole genome shotgun (WGS) entry which is preliminary data.</text>
</comment>
<reference evidence="1 2" key="1">
    <citation type="submission" date="2016-08" db="EMBL/GenBank/DDBJ databases">
        <title>Genome sequencing of Paenibacillus sp. TI45-13ar, isolated from Korean traditional nuruk.</title>
        <authorList>
            <person name="Kim S.-J."/>
        </authorList>
    </citation>
    <scope>NUCLEOTIDE SEQUENCE [LARGE SCALE GENOMIC DNA]</scope>
    <source>
        <strain evidence="1 2">TI45-13ar</strain>
    </source>
</reference>
<protein>
    <submittedName>
        <fullName evidence="1">Uncharacterized protein</fullName>
    </submittedName>
</protein>
<sequence>MNSKEKIDENELKCDRCGISHWDNVIFLLPEKVFYQFDVATLTQENTDGLKQDNICLSCFQVSITNAKYEMSVKDKH</sequence>
<dbReference type="AlphaFoldDB" id="A0A1E3L3A0"/>
<proteinExistence type="predicted"/>
<dbReference type="EMBL" id="MDER01000055">
    <property type="protein sequence ID" value="ODP27440.1"/>
    <property type="molecule type" value="Genomic_DNA"/>
</dbReference>
<accession>A0A1E3L3A0</accession>
<dbReference type="STRING" id="1886670.PTI45_03150"/>